<keyword evidence="4 9" id="KW-0902">Two-component regulatory system</keyword>
<gene>
    <name evidence="12" type="ORF">ABIC55_000280</name>
</gene>
<dbReference type="PIRSF" id="PIRSF006171">
    <property type="entry name" value="RR_citrat_malat"/>
    <property type="match status" value="1"/>
</dbReference>
<dbReference type="Pfam" id="PF00072">
    <property type="entry name" value="Response_reg"/>
    <property type="match status" value="1"/>
</dbReference>
<evidence type="ECO:0000313" key="13">
    <source>
        <dbReference type="Proteomes" id="UP001549104"/>
    </source>
</evidence>
<keyword evidence="2 9" id="KW-0963">Cytoplasm</keyword>
<dbReference type="InterPro" id="IPR024187">
    <property type="entry name" value="Sig_transdc_resp-reg_cit/mal"/>
</dbReference>
<dbReference type="SMART" id="SM00448">
    <property type="entry name" value="REC"/>
    <property type="match status" value="1"/>
</dbReference>
<evidence type="ECO:0000256" key="7">
    <source>
        <dbReference type="ARBA" id="ARBA00023159"/>
    </source>
</evidence>
<feature type="modified residue" description="4-aspartylphosphate" evidence="10">
    <location>
        <position position="57"/>
    </location>
</feature>
<evidence type="ECO:0000256" key="3">
    <source>
        <dbReference type="ARBA" id="ARBA00022553"/>
    </source>
</evidence>
<evidence type="ECO:0000256" key="5">
    <source>
        <dbReference type="ARBA" id="ARBA00023015"/>
    </source>
</evidence>
<evidence type="ECO:0000256" key="6">
    <source>
        <dbReference type="ARBA" id="ARBA00023125"/>
    </source>
</evidence>
<evidence type="ECO:0000256" key="1">
    <source>
        <dbReference type="ARBA" id="ARBA00004496"/>
    </source>
</evidence>
<name>A0ABV2K2A2_SPOPS</name>
<evidence type="ECO:0000256" key="8">
    <source>
        <dbReference type="ARBA" id="ARBA00023163"/>
    </source>
</evidence>
<dbReference type="Pfam" id="PF20714">
    <property type="entry name" value="HTH_64"/>
    <property type="match status" value="1"/>
</dbReference>
<evidence type="ECO:0000256" key="4">
    <source>
        <dbReference type="ARBA" id="ARBA00023012"/>
    </source>
</evidence>
<evidence type="ECO:0000256" key="9">
    <source>
        <dbReference type="PIRNR" id="PIRNR006171"/>
    </source>
</evidence>
<keyword evidence="6 9" id="KW-0238">DNA-binding</keyword>
<dbReference type="PANTHER" id="PTHR45526">
    <property type="entry name" value="TRANSCRIPTIONAL REGULATORY PROTEIN DPIA"/>
    <property type="match status" value="1"/>
</dbReference>
<organism evidence="12 13">
    <name type="scientific">Sporosarcina psychrophila</name>
    <name type="common">Bacillus psychrophilus</name>
    <dbReference type="NCBI Taxonomy" id="1476"/>
    <lineage>
        <taxon>Bacteria</taxon>
        <taxon>Bacillati</taxon>
        <taxon>Bacillota</taxon>
        <taxon>Bacilli</taxon>
        <taxon>Bacillales</taxon>
        <taxon>Caryophanaceae</taxon>
        <taxon>Sporosarcina</taxon>
    </lineage>
</organism>
<evidence type="ECO:0000256" key="10">
    <source>
        <dbReference type="PROSITE-ProRule" id="PRU00169"/>
    </source>
</evidence>
<dbReference type="InterPro" id="IPR001789">
    <property type="entry name" value="Sig_transdc_resp-reg_receiver"/>
</dbReference>
<dbReference type="PROSITE" id="PS50110">
    <property type="entry name" value="RESPONSE_REGULATORY"/>
    <property type="match status" value="1"/>
</dbReference>
<keyword evidence="3 10" id="KW-0597">Phosphoprotein</keyword>
<evidence type="ECO:0000259" key="11">
    <source>
        <dbReference type="PROSITE" id="PS50110"/>
    </source>
</evidence>
<dbReference type="InterPro" id="IPR011006">
    <property type="entry name" value="CheY-like_superfamily"/>
</dbReference>
<dbReference type="Proteomes" id="UP001549104">
    <property type="component" value="Unassembled WGS sequence"/>
</dbReference>
<dbReference type="PANTHER" id="PTHR45526:SF6">
    <property type="entry name" value="TRANSCRIPTIONAL REGULATORY PROTEIN CITT"/>
    <property type="match status" value="1"/>
</dbReference>
<dbReference type="InterPro" id="IPR048714">
    <property type="entry name" value="DpiA-like_HTH"/>
</dbReference>
<comment type="caution">
    <text evidence="12">The sequence shown here is derived from an EMBL/GenBank/DDBJ whole genome shotgun (WGS) entry which is preliminary data.</text>
</comment>
<accession>A0ABV2K2A2</accession>
<reference evidence="12 13" key="1">
    <citation type="submission" date="2024-06" db="EMBL/GenBank/DDBJ databases">
        <title>Sorghum-associated microbial communities from plants grown in Nebraska, USA.</title>
        <authorList>
            <person name="Schachtman D."/>
        </authorList>
    </citation>
    <scope>NUCLEOTIDE SEQUENCE [LARGE SCALE GENOMIC DNA]</scope>
    <source>
        <strain evidence="12 13">1288</strain>
    </source>
</reference>
<keyword evidence="5 9" id="KW-0805">Transcription regulation</keyword>
<keyword evidence="13" id="KW-1185">Reference proteome</keyword>
<feature type="domain" description="Response regulatory" evidence="11">
    <location>
        <begin position="6"/>
        <end position="122"/>
    </location>
</feature>
<evidence type="ECO:0000256" key="2">
    <source>
        <dbReference type="ARBA" id="ARBA00022490"/>
    </source>
</evidence>
<evidence type="ECO:0000313" key="12">
    <source>
        <dbReference type="EMBL" id="MET3655196.1"/>
    </source>
</evidence>
<comment type="subcellular location">
    <subcellularLocation>
        <location evidence="1 9">Cytoplasm</location>
    </subcellularLocation>
</comment>
<dbReference type="RefSeq" id="WP_187046076.1">
    <property type="nucleotide sequence ID" value="NZ_JBEPME010000001.1"/>
</dbReference>
<proteinExistence type="predicted"/>
<dbReference type="Gene3D" id="3.40.50.2300">
    <property type="match status" value="1"/>
</dbReference>
<sequence length="230" mass="26049">MTTLIEVLIIEDDLRIADIHQRFIEKIEGFTVVGSAHTGDEAKDWISALLPDLVLLDVYLPDVLGTELMDFIHKNSPETDIIFITAAAEIEVVKKAFRHGVIDYILKPLTFDRFKESLLSYKVKRETLSGEGLIQEDSIKSLWNKTLPASSNPDFIPPKGIDPMTKEKVVSHIKNIEGGITAETLGLEIGVSRSTARRYLEYLVSEKRAFTELLYGSVGRPERRYFIKKR</sequence>
<keyword evidence="7 9" id="KW-0010">Activator</keyword>
<dbReference type="SUPFAM" id="SSF52172">
    <property type="entry name" value="CheY-like"/>
    <property type="match status" value="1"/>
</dbReference>
<dbReference type="EMBL" id="JBEPME010000001">
    <property type="protein sequence ID" value="MET3655196.1"/>
    <property type="molecule type" value="Genomic_DNA"/>
</dbReference>
<protein>
    <recommendedName>
        <fullName evidence="9">Transcriptional regulatory protein</fullName>
    </recommendedName>
</protein>
<keyword evidence="8 9" id="KW-0804">Transcription</keyword>
<dbReference type="InterPro" id="IPR051271">
    <property type="entry name" value="2C-system_Tx_regulators"/>
</dbReference>